<dbReference type="AlphaFoldDB" id="A0A916DQB4"/>
<accession>A0A916DQB4</accession>
<sequence>MKKIPKYKRDEFTFVSNLSQYTANDKYPNTYQRDAYLLSEHYTNARTVDLARKVKKRRNLLISDNGNYSRMKAVAKQYEQGGLLLLRQAKKEQQQYGQLSNETRLARQQLMREIAQSCQKQVEETNYKKVIQDQLLIRPDYLIGMEDLTIPVLMLCHLMHPIFQPQALAILDYQNNTFQYVKDQQSGRYGSKQGLETVNNFTVLHAYDYDSAYQAGKNALNLAKDGLAISYGGPMHSRRWIDCLRIGGNKIQLSEKLPEAYLIAQTITQGAINGHPTNIPFHILGVGTPILIALIGYQLRHSKAISIDSTAPFKDAFIGKLYGYKNAYLKMDMFKLVAYCLIQDVPFEDKSPFYQSFAQKYEHDWKGLRDKLGVRPNNTVKELASKLRERGDWLQDYLPFFTPITGTLEAAFLQDLRIARAGYNYWVLKQICRKVRAKRSDENAFKRWIERQIDQYTKTASSKWAKAVNFAYLLTEGHRMV</sequence>
<name>A0A916DQB4_9BACT</name>
<dbReference type="KEGG" id="aup:AsAng_0013350"/>
<proteinExistence type="predicted"/>
<keyword evidence="2" id="KW-1185">Reference proteome</keyword>
<organism evidence="1 2">
    <name type="scientific">Aureispira anguillae</name>
    <dbReference type="NCBI Taxonomy" id="2864201"/>
    <lineage>
        <taxon>Bacteria</taxon>
        <taxon>Pseudomonadati</taxon>
        <taxon>Bacteroidota</taxon>
        <taxon>Saprospiria</taxon>
        <taxon>Saprospirales</taxon>
        <taxon>Saprospiraceae</taxon>
        <taxon>Aureispira</taxon>
    </lineage>
</organism>
<protein>
    <submittedName>
        <fullName evidence="1">Uncharacterized protein</fullName>
    </submittedName>
</protein>
<gene>
    <name evidence="1" type="ORF">AsAng_0013350</name>
</gene>
<dbReference type="Proteomes" id="UP001060919">
    <property type="component" value="Chromosome"/>
</dbReference>
<dbReference type="EMBL" id="AP026867">
    <property type="protein sequence ID" value="BDS10626.1"/>
    <property type="molecule type" value="Genomic_DNA"/>
</dbReference>
<evidence type="ECO:0000313" key="1">
    <source>
        <dbReference type="EMBL" id="BDS10626.1"/>
    </source>
</evidence>
<dbReference type="RefSeq" id="WP_264791914.1">
    <property type="nucleotide sequence ID" value="NZ_AP026867.1"/>
</dbReference>
<reference evidence="1" key="1">
    <citation type="submission" date="2022-09" db="EMBL/GenBank/DDBJ databases">
        <title>Aureispira anguillicida sp. nov., isolated from Leptocephalus of Japanese eel Anguilla japonica.</title>
        <authorList>
            <person name="Yuasa K."/>
            <person name="Mekata T."/>
            <person name="Ikunari K."/>
        </authorList>
    </citation>
    <scope>NUCLEOTIDE SEQUENCE</scope>
    <source>
        <strain evidence="1">EL160426</strain>
    </source>
</reference>
<evidence type="ECO:0000313" key="2">
    <source>
        <dbReference type="Proteomes" id="UP001060919"/>
    </source>
</evidence>